<evidence type="ECO:0000313" key="2">
    <source>
        <dbReference type="Proteomes" id="UP000001349"/>
    </source>
</evidence>
<gene>
    <name evidence="1" type="ordered locus">Ccel_3270</name>
</gene>
<accession>B8I103</accession>
<dbReference type="Proteomes" id="UP000001349">
    <property type="component" value="Chromosome"/>
</dbReference>
<keyword evidence="2" id="KW-1185">Reference proteome</keyword>
<dbReference type="EMBL" id="CP001348">
    <property type="protein sequence ID" value="ACL77559.1"/>
    <property type="molecule type" value="Genomic_DNA"/>
</dbReference>
<dbReference type="HOGENOM" id="CLU_996392_0_0_9"/>
<evidence type="ECO:0000313" key="1">
    <source>
        <dbReference type="EMBL" id="ACL77559.1"/>
    </source>
</evidence>
<dbReference type="KEGG" id="cce:Ccel_3270"/>
<dbReference type="RefSeq" id="WP_015926617.1">
    <property type="nucleotide sequence ID" value="NC_011898.1"/>
</dbReference>
<protein>
    <recommendedName>
        <fullName evidence="3">RiboL-PSP-HEPN domain-containing protein</fullName>
    </recommendedName>
</protein>
<evidence type="ECO:0008006" key="3">
    <source>
        <dbReference type="Google" id="ProtNLM"/>
    </source>
</evidence>
<proteinExistence type="predicted"/>
<name>B8I103_RUMCH</name>
<organism evidence="1 2">
    <name type="scientific">Ruminiclostridium cellulolyticum (strain ATCC 35319 / DSM 5812 / JCM 6584 / H10)</name>
    <name type="common">Clostridium cellulolyticum</name>
    <dbReference type="NCBI Taxonomy" id="394503"/>
    <lineage>
        <taxon>Bacteria</taxon>
        <taxon>Bacillati</taxon>
        <taxon>Bacillota</taxon>
        <taxon>Clostridia</taxon>
        <taxon>Eubacteriales</taxon>
        <taxon>Oscillospiraceae</taxon>
        <taxon>Ruminiclostridium</taxon>
    </lineage>
</organism>
<dbReference type="AlphaFoldDB" id="B8I103"/>
<reference evidence="1 2" key="1">
    <citation type="submission" date="2009-01" db="EMBL/GenBank/DDBJ databases">
        <title>Complete sequence of Clostridium cellulolyticum H10.</title>
        <authorList>
            <consortium name="US DOE Joint Genome Institute"/>
            <person name="Lucas S."/>
            <person name="Copeland A."/>
            <person name="Lapidus A."/>
            <person name="Glavina del Rio T."/>
            <person name="Dalin E."/>
            <person name="Tice H."/>
            <person name="Bruce D."/>
            <person name="Goodwin L."/>
            <person name="Pitluck S."/>
            <person name="Chertkov O."/>
            <person name="Saunders E."/>
            <person name="Brettin T."/>
            <person name="Detter J.C."/>
            <person name="Han C."/>
            <person name="Larimer F."/>
            <person name="Land M."/>
            <person name="Hauser L."/>
            <person name="Kyrpides N."/>
            <person name="Ivanova N."/>
            <person name="Zhou J."/>
            <person name="Richardson P."/>
        </authorList>
    </citation>
    <scope>NUCLEOTIDE SEQUENCE [LARGE SCALE GENOMIC DNA]</scope>
    <source>
        <strain evidence="2">ATCC 35319 / DSM 5812 / JCM 6584 / H10</strain>
    </source>
</reference>
<sequence>MSKNAMNYIYICPFCGNVNKYPENCKHQICLCGNLMQIEHSYPNLQAVDSIRTVQYMFDACKNIDKNNRLAIQNFLKQPKVGVNILDEDLIKYISLYEAVRSKYRDNFVDDFINIDDEFEKKMLDKYNVDFSVIDSFIASSRLFLRNYFRKSFIIMLATSIELLFNDYFGSLVLSKLGNNGGEVFLSSYEYASIKDCIEVCSAFTDKPIDYIMNSLSLGFFDRWSTLRNERNSIIHSNNRYISSKRINDAYKLIEESILVFSNLKSLIYKQNKTNKTIL</sequence>
<dbReference type="OrthoDB" id="9910277at2"/>